<proteinExistence type="predicted"/>
<dbReference type="Proteomes" id="UP001055460">
    <property type="component" value="Plasmid pD"/>
</dbReference>
<accession>A0A9Q8YIB4</accession>
<name>A0A9Q8YIB4_ENSAD</name>
<keyword evidence="2" id="KW-0614">Plasmid</keyword>
<feature type="transmembrane region" description="Helical" evidence="1">
    <location>
        <begin position="29"/>
        <end position="48"/>
    </location>
</feature>
<keyword evidence="1" id="KW-0812">Transmembrane</keyword>
<keyword evidence="1" id="KW-0472">Membrane</keyword>
<sequence length="118" mass="12351">MPHSTEAHLRAPSPPLTERIPSWLRGRRGLVALAALVLSLGVAFNWSWLVAVGIGPLLLSVLPCLAMCALGLCMNRMAGSQDKASSASAQETDDASASLAVPRACCSSGHRDTTAVER</sequence>
<dbReference type="EMBL" id="CP098811">
    <property type="protein sequence ID" value="USJ28662.1"/>
    <property type="molecule type" value="Genomic_DNA"/>
</dbReference>
<evidence type="ECO:0000256" key="1">
    <source>
        <dbReference type="SAM" id="Phobius"/>
    </source>
</evidence>
<evidence type="ECO:0000313" key="3">
    <source>
        <dbReference type="Proteomes" id="UP001055460"/>
    </source>
</evidence>
<dbReference type="AlphaFoldDB" id="A0A9Q8YIB4"/>
<keyword evidence="1" id="KW-1133">Transmembrane helix</keyword>
<protein>
    <recommendedName>
        <fullName evidence="4">DUF2933 domain-containing protein</fullName>
    </recommendedName>
</protein>
<evidence type="ECO:0000313" key="2">
    <source>
        <dbReference type="EMBL" id="USJ28662.1"/>
    </source>
</evidence>
<reference evidence="2" key="1">
    <citation type="submission" date="2022-06" db="EMBL/GenBank/DDBJ databases">
        <title>Physiological and biochemical characterization and genomic elucidation of a strain of the genus Ensifer adhaerens M8 that combines arsenic oxidation and chromium reduction.</title>
        <authorList>
            <person name="Li X."/>
            <person name="Yu c."/>
        </authorList>
    </citation>
    <scope>NUCLEOTIDE SEQUENCE</scope>
    <source>
        <strain evidence="2">M8</strain>
        <plasmid evidence="2">pD</plasmid>
    </source>
</reference>
<dbReference type="RefSeq" id="WP_245299126.1">
    <property type="nucleotide sequence ID" value="NZ_CP098811.1"/>
</dbReference>
<organism evidence="2 3">
    <name type="scientific">Ensifer adhaerens</name>
    <name type="common">Sinorhizobium morelense</name>
    <dbReference type="NCBI Taxonomy" id="106592"/>
    <lineage>
        <taxon>Bacteria</taxon>
        <taxon>Pseudomonadati</taxon>
        <taxon>Pseudomonadota</taxon>
        <taxon>Alphaproteobacteria</taxon>
        <taxon>Hyphomicrobiales</taxon>
        <taxon>Rhizobiaceae</taxon>
        <taxon>Sinorhizobium/Ensifer group</taxon>
        <taxon>Ensifer</taxon>
    </lineage>
</organism>
<geneLocation type="plasmid" evidence="2 3">
    <name>pD</name>
</geneLocation>
<feature type="transmembrane region" description="Helical" evidence="1">
    <location>
        <begin position="54"/>
        <end position="73"/>
    </location>
</feature>
<gene>
    <name evidence="2" type="ORF">NE863_36005</name>
</gene>
<evidence type="ECO:0008006" key="4">
    <source>
        <dbReference type="Google" id="ProtNLM"/>
    </source>
</evidence>